<feature type="active site" description="Charge relay system" evidence="7">
    <location>
        <position position="859"/>
    </location>
</feature>
<dbReference type="InterPro" id="IPR036852">
    <property type="entry name" value="Peptidase_S8/S53_dom_sf"/>
</dbReference>
<dbReference type="VEuPathDB" id="FungiDB:PEXP_000740"/>
<dbReference type="InterPro" id="IPR002110">
    <property type="entry name" value="Ankyrin_rpt"/>
</dbReference>
<dbReference type="InterPro" id="IPR023827">
    <property type="entry name" value="Peptidase_S8_Asp-AS"/>
</dbReference>
<evidence type="ECO:0000259" key="10">
    <source>
        <dbReference type="Pfam" id="PF00082"/>
    </source>
</evidence>
<dbReference type="PANTHER" id="PTHR43399">
    <property type="entry name" value="SUBTILISIN-RELATED"/>
    <property type="match status" value="1"/>
</dbReference>
<feature type="active site" description="Charge relay system" evidence="7">
    <location>
        <position position="1020"/>
    </location>
</feature>
<protein>
    <submittedName>
        <fullName evidence="11">Peptidase S8/S53, subtilisin/kexin/sedolisin</fullName>
    </submittedName>
</protein>
<dbReference type="PROSITE" id="PS51892">
    <property type="entry name" value="SUBTILASE"/>
    <property type="match status" value="1"/>
</dbReference>
<evidence type="ECO:0000256" key="4">
    <source>
        <dbReference type="ARBA" id="ARBA00022801"/>
    </source>
</evidence>
<feature type="transmembrane region" description="Helical" evidence="9">
    <location>
        <begin position="1015"/>
        <end position="1037"/>
    </location>
</feature>
<evidence type="ECO:0000256" key="2">
    <source>
        <dbReference type="ARBA" id="ARBA00022670"/>
    </source>
</evidence>
<dbReference type="InterPro" id="IPR015500">
    <property type="entry name" value="Peptidase_S8_subtilisin-rel"/>
</dbReference>
<evidence type="ECO:0000313" key="12">
    <source>
        <dbReference type="Proteomes" id="UP000030143"/>
    </source>
</evidence>
<evidence type="ECO:0000256" key="3">
    <source>
        <dbReference type="ARBA" id="ARBA00022729"/>
    </source>
</evidence>
<keyword evidence="9" id="KW-1133">Transmembrane helix</keyword>
<dbReference type="PANTHER" id="PTHR43399:SF4">
    <property type="entry name" value="CELL WALL-ASSOCIATED PROTEASE"/>
    <property type="match status" value="1"/>
</dbReference>
<name>A0A0A2JVH4_PENEN</name>
<keyword evidence="9" id="KW-0472">Membrane</keyword>
<keyword evidence="9" id="KW-0812">Transmembrane</keyword>
<dbReference type="GO" id="GO:0004252">
    <property type="term" value="F:serine-type endopeptidase activity"/>
    <property type="evidence" value="ECO:0007669"/>
    <property type="project" value="UniProtKB-UniRule"/>
</dbReference>
<dbReference type="EMBL" id="JQFZ01000117">
    <property type="protein sequence ID" value="KGO58638.1"/>
    <property type="molecule type" value="Genomic_DNA"/>
</dbReference>
<feature type="domain" description="Peptidase S8/S53" evidence="10">
    <location>
        <begin position="810"/>
        <end position="1035"/>
    </location>
</feature>
<dbReference type="CDD" id="cd07491">
    <property type="entry name" value="Peptidases_S8_7"/>
    <property type="match status" value="1"/>
</dbReference>
<dbReference type="SMART" id="SM00248">
    <property type="entry name" value="ANK"/>
    <property type="match status" value="3"/>
</dbReference>
<dbReference type="STRING" id="27334.A0A0A2JVH4"/>
<dbReference type="PhylomeDB" id="A0A0A2JVH4"/>
<dbReference type="InterPro" id="IPR036770">
    <property type="entry name" value="Ankyrin_rpt-contain_sf"/>
</dbReference>
<dbReference type="GeneID" id="27679313"/>
<dbReference type="AlphaFoldDB" id="A0A0A2JVH4"/>
<keyword evidence="2 7" id="KW-0645">Protease</keyword>
<sequence>MSEENERTQKADDDDVSSSGTESDNTNPGQDSKNKTQKKSVLRALEATLHEIKVKKKLVEKLPLKDLQCLLQKTEDQGEPTALHMLAKMAKDDLPRESHLRPLVDYLVKGLGELLYEKDENAGLTALHYAISRKNRIIVRLICQASDDIDRMLEIPSRNMSKNCIHMAIDKADDKRSTTMARMLVGLASEETLSAKTDDGNTPLHLAIAYNRCTGNRLALVQDIVNRCDSYIISKTDGGDFNNAGQSPYRLLQEQKSKEEERQKNKGGREEDRKEEKEKTKLNKDKRKEGSGRDGYNESTKVFNDAKLLPQENTKPLRRSSTIVGTKIPPKAPAQPEKAIGSQISGVVLDNPAVAGHTPGVMGNDATSQATKTQSGVPVTEVEKILQFLKTHYLRTRDHDAAIEILYGSADMTKDAQKDIYLDLRDKSDLTLKGIKRITSSLKFEDTLQFVDFPQITKTEDFRTTEAPKANMKKRQTNSNYGGRTDMIEVFKLLTGVRRILEVIVDDLKEPAQSDSCIESTLRDKGVEIWNWQKIDMCSEVIRTAAPDVKTLHLYWSGKNAVLRGWSEKDGIPQLKHLRKLILHIQQEVESTLRIKENVNEFERRIKEHIIEARGKILAEEKAEEICSAIYPVIKKKLADKIPENQVDNYIKAVADGLKENLEAKIASAMADLATKTNILGSPEVTPDEEAKNLAKQIASEIAGDINEDTTASMAKFISGEKGSEGFKDISKEIAIKMMERLTKVDVEVVSPQKLAGRSSVVSNSTPVVDEPQKHEWIQIMTDFRACLYNIENSVKPSVSEKIRNESGPIVVALIDDGVDIDREELNLGNGRKIEGCSFCPRLSDIKRRVPYYESSGGHGTIMASQIHRICPWAELYVLKLHDQPDSEQRRITAKSAAQATVKKKVHIISMSWTIAVPSTSSASLTADFQELERAIKEAEKQGILMFCSASDKGAHQGDTYPSKPIKSIFTIGAATAAGRRDAIVGDMTKVDYILPGTLVEGEEIPDSVVKNVKYFTGSSVATALAVGLAALILYCAQIRMMRAKEEKGQYKLESGHFDQLKKHDKMKQAFDNIGTTNDNYLEVWKVFQKSTKDFESQTADAKFARIRDMVATLCTHF</sequence>
<feature type="region of interest" description="Disordered" evidence="8">
    <location>
        <begin position="251"/>
        <end position="319"/>
    </location>
</feature>
<gene>
    <name evidence="11" type="ORF">PEX2_066220</name>
</gene>
<keyword evidence="4 7" id="KW-0378">Hydrolase</keyword>
<feature type="compositionally biased region" description="Polar residues" evidence="8">
    <location>
        <begin position="17"/>
        <end position="31"/>
    </location>
</feature>
<keyword evidence="6" id="KW-0865">Zymogen</keyword>
<accession>A0A0A2JVH4</accession>
<dbReference type="Gene3D" id="1.25.40.20">
    <property type="entry name" value="Ankyrin repeat-containing domain"/>
    <property type="match status" value="1"/>
</dbReference>
<dbReference type="SUPFAM" id="SSF52743">
    <property type="entry name" value="Subtilisin-like"/>
    <property type="match status" value="1"/>
</dbReference>
<proteinExistence type="inferred from homology"/>
<feature type="compositionally biased region" description="Basic and acidic residues" evidence="8">
    <location>
        <begin position="253"/>
        <end position="296"/>
    </location>
</feature>
<dbReference type="InterPro" id="IPR051048">
    <property type="entry name" value="Peptidase_S8/S53_subtilisin"/>
</dbReference>
<dbReference type="GO" id="GO:0006508">
    <property type="term" value="P:proteolysis"/>
    <property type="evidence" value="ECO:0007669"/>
    <property type="project" value="UniProtKB-KW"/>
</dbReference>
<keyword evidence="5 7" id="KW-0720">Serine protease</keyword>
<dbReference type="PRINTS" id="PR00723">
    <property type="entry name" value="SUBTILISIN"/>
</dbReference>
<dbReference type="RefSeq" id="XP_016600075.1">
    <property type="nucleotide sequence ID" value="XM_016743893.1"/>
</dbReference>
<feature type="compositionally biased region" description="Basic and acidic residues" evidence="8">
    <location>
        <begin position="1"/>
        <end position="11"/>
    </location>
</feature>
<feature type="active site" description="Charge relay system" evidence="7">
    <location>
        <position position="816"/>
    </location>
</feature>
<dbReference type="Pfam" id="PF00082">
    <property type="entry name" value="Peptidase_S8"/>
    <property type="match status" value="1"/>
</dbReference>
<dbReference type="PROSITE" id="PS00136">
    <property type="entry name" value="SUBTILASE_ASP"/>
    <property type="match status" value="1"/>
</dbReference>
<dbReference type="Proteomes" id="UP000030143">
    <property type="component" value="Unassembled WGS sequence"/>
</dbReference>
<evidence type="ECO:0000313" key="11">
    <source>
        <dbReference type="EMBL" id="KGO58638.1"/>
    </source>
</evidence>
<evidence type="ECO:0000256" key="6">
    <source>
        <dbReference type="ARBA" id="ARBA00023145"/>
    </source>
</evidence>
<dbReference type="SUPFAM" id="SSF48403">
    <property type="entry name" value="Ankyrin repeat"/>
    <property type="match status" value="1"/>
</dbReference>
<evidence type="ECO:0000256" key="1">
    <source>
        <dbReference type="ARBA" id="ARBA00011073"/>
    </source>
</evidence>
<comment type="similarity">
    <text evidence="1 7">Belongs to the peptidase S8 family.</text>
</comment>
<evidence type="ECO:0000256" key="8">
    <source>
        <dbReference type="SAM" id="MobiDB-lite"/>
    </source>
</evidence>
<evidence type="ECO:0000256" key="7">
    <source>
        <dbReference type="PROSITE-ProRule" id="PRU01240"/>
    </source>
</evidence>
<comment type="caution">
    <text evidence="11">The sequence shown here is derived from an EMBL/GenBank/DDBJ whole genome shotgun (WGS) entry which is preliminary data.</text>
</comment>
<keyword evidence="3" id="KW-0732">Signal</keyword>
<keyword evidence="12" id="KW-1185">Reference proteome</keyword>
<feature type="region of interest" description="Disordered" evidence="8">
    <location>
        <begin position="1"/>
        <end position="39"/>
    </location>
</feature>
<reference evidence="11 12" key="1">
    <citation type="journal article" date="2015" name="Mol. Plant Microbe Interact.">
        <title>Genome, transcriptome, and functional analyses of Penicillium expansum provide new insights into secondary metabolism and pathogenicity.</title>
        <authorList>
            <person name="Ballester A.R."/>
            <person name="Marcet-Houben M."/>
            <person name="Levin E."/>
            <person name="Sela N."/>
            <person name="Selma-Lazaro C."/>
            <person name="Carmona L."/>
            <person name="Wisniewski M."/>
            <person name="Droby S."/>
            <person name="Gonzalez-Candelas L."/>
            <person name="Gabaldon T."/>
        </authorList>
    </citation>
    <scope>NUCLEOTIDE SEQUENCE [LARGE SCALE GENOMIC DNA]</scope>
    <source>
        <strain evidence="11 12">MD-8</strain>
    </source>
</reference>
<organism evidence="11 12">
    <name type="scientific">Penicillium expansum</name>
    <name type="common">Blue mold rot fungus</name>
    <dbReference type="NCBI Taxonomy" id="27334"/>
    <lineage>
        <taxon>Eukaryota</taxon>
        <taxon>Fungi</taxon>
        <taxon>Dikarya</taxon>
        <taxon>Ascomycota</taxon>
        <taxon>Pezizomycotina</taxon>
        <taxon>Eurotiomycetes</taxon>
        <taxon>Eurotiomycetidae</taxon>
        <taxon>Eurotiales</taxon>
        <taxon>Aspergillaceae</taxon>
        <taxon>Penicillium</taxon>
    </lineage>
</organism>
<dbReference type="Gene3D" id="3.40.50.200">
    <property type="entry name" value="Peptidase S8/S53 domain"/>
    <property type="match status" value="1"/>
</dbReference>
<evidence type="ECO:0000256" key="9">
    <source>
        <dbReference type="SAM" id="Phobius"/>
    </source>
</evidence>
<evidence type="ECO:0000256" key="5">
    <source>
        <dbReference type="ARBA" id="ARBA00022825"/>
    </source>
</evidence>
<dbReference type="OrthoDB" id="4368301at2759"/>
<dbReference type="InterPro" id="IPR000209">
    <property type="entry name" value="Peptidase_S8/S53_dom"/>
</dbReference>
<dbReference type="HOGENOM" id="CLU_006016_0_1_1"/>